<protein>
    <submittedName>
        <fullName evidence="2">Uncharacterized protein</fullName>
    </submittedName>
</protein>
<comment type="caution">
    <text evidence="2">The sequence shown here is derived from an EMBL/GenBank/DDBJ whole genome shotgun (WGS) entry which is preliminary data.</text>
</comment>
<feature type="region of interest" description="Disordered" evidence="1">
    <location>
        <begin position="1"/>
        <end position="63"/>
    </location>
</feature>
<feature type="compositionally biased region" description="Basic residues" evidence="1">
    <location>
        <begin position="297"/>
        <end position="308"/>
    </location>
</feature>
<evidence type="ECO:0000256" key="1">
    <source>
        <dbReference type="SAM" id="MobiDB-lite"/>
    </source>
</evidence>
<reference evidence="2 3" key="1">
    <citation type="submission" date="2021-06" db="EMBL/GenBank/DDBJ databases">
        <authorList>
            <person name="Palmer J.M."/>
        </authorList>
    </citation>
    <scope>NUCLEOTIDE SEQUENCE [LARGE SCALE GENOMIC DNA]</scope>
    <source>
        <strain evidence="2 3">MEX-2019</strain>
        <tissue evidence="2">Muscle</tissue>
    </source>
</reference>
<evidence type="ECO:0000313" key="2">
    <source>
        <dbReference type="EMBL" id="KAK5619897.1"/>
    </source>
</evidence>
<feature type="compositionally biased region" description="Low complexity" evidence="1">
    <location>
        <begin position="150"/>
        <end position="162"/>
    </location>
</feature>
<feature type="region of interest" description="Disordered" evidence="1">
    <location>
        <begin position="96"/>
        <end position="415"/>
    </location>
</feature>
<evidence type="ECO:0000313" key="3">
    <source>
        <dbReference type="Proteomes" id="UP001311232"/>
    </source>
</evidence>
<feature type="compositionally biased region" description="Low complexity" evidence="1">
    <location>
        <begin position="226"/>
        <end position="236"/>
    </location>
</feature>
<dbReference type="Proteomes" id="UP001311232">
    <property type="component" value="Unassembled WGS sequence"/>
</dbReference>
<feature type="compositionally biased region" description="Pro residues" evidence="1">
    <location>
        <begin position="215"/>
        <end position="225"/>
    </location>
</feature>
<name>A0AAV9SF35_9TELE</name>
<sequence length="415" mass="45393">MTRTHLHTQRGLDSSRSRAETSEQGPQRPESAATVRNPVRPAERKRCMQAQEPPGKHKGRRGWGLRSVEGEQGLHATQATLPNPPRIPQRRHCKHLPGLRAPGNEKHNRTTATDPGMKPQTRVQAARLQQTATEHSRGQQLQAHQHGTATRQSQRSTSNSRSILLSHTTLSCRKHPNRSNTGGSFPWGATNRQEIRPGPQRPPAAWRHVLFPDNPMTPVPAPPEEAGPVREGGVPVKRGTQRSISPRGYSGSALGAEGTGLCDPSPLGRPPEASEPCPSLDPQNLPPQRDGRDPHPGRPRRVPKHSPRRNQTDWGVLKERWGSKRQTWTVSSAGRKPHNGLPPPKTSGRVPGVRNGWVSKSRGTGSNRVGQAGEHSTVLGACRPRTPQPQGDWGKGGGGRETQRAEHGRHQLSRS</sequence>
<accession>A0AAV9SF35</accession>
<dbReference type="AlphaFoldDB" id="A0AAV9SF35"/>
<organism evidence="2 3">
    <name type="scientific">Crenichthys baileyi</name>
    <name type="common">White River springfish</name>
    <dbReference type="NCBI Taxonomy" id="28760"/>
    <lineage>
        <taxon>Eukaryota</taxon>
        <taxon>Metazoa</taxon>
        <taxon>Chordata</taxon>
        <taxon>Craniata</taxon>
        <taxon>Vertebrata</taxon>
        <taxon>Euteleostomi</taxon>
        <taxon>Actinopterygii</taxon>
        <taxon>Neopterygii</taxon>
        <taxon>Teleostei</taxon>
        <taxon>Neoteleostei</taxon>
        <taxon>Acanthomorphata</taxon>
        <taxon>Ovalentaria</taxon>
        <taxon>Atherinomorphae</taxon>
        <taxon>Cyprinodontiformes</taxon>
        <taxon>Goodeidae</taxon>
        <taxon>Crenichthys</taxon>
    </lineage>
</organism>
<gene>
    <name evidence="2" type="ORF">CRENBAI_005580</name>
</gene>
<keyword evidence="3" id="KW-1185">Reference proteome</keyword>
<dbReference type="EMBL" id="JAHHUM010000427">
    <property type="protein sequence ID" value="KAK5619897.1"/>
    <property type="molecule type" value="Genomic_DNA"/>
</dbReference>
<feature type="compositionally biased region" description="Polar residues" evidence="1">
    <location>
        <begin position="121"/>
        <end position="149"/>
    </location>
</feature>
<proteinExistence type="predicted"/>